<evidence type="ECO:0000313" key="3">
    <source>
        <dbReference type="Proteomes" id="UP000323075"/>
    </source>
</evidence>
<sequence length="56" mass="6467">MTDVDDGEVSIGFQYLLKDEFDDLYISSNNLPSECESASIKCYSYDHDALRFKSQY</sequence>
<comment type="caution">
    <text evidence="2">The sequence shown here is derived from an EMBL/GenBank/DDBJ whole genome shotgun (WGS) entry which is preliminary data.</text>
</comment>
<organism evidence="2 3">
    <name type="scientific">Halobacterium salinarum (strain ATCC 33171 / DSM 3754 / JCM 8978 / NBRC 102687 / NCIMB 764 / 91-R6)</name>
    <dbReference type="NCBI Taxonomy" id="2597657"/>
    <lineage>
        <taxon>Archaea</taxon>
        <taxon>Methanobacteriati</taxon>
        <taxon>Methanobacteriota</taxon>
        <taxon>Stenosarchaea group</taxon>
        <taxon>Halobacteria</taxon>
        <taxon>Halobacteriales</taxon>
        <taxon>Halobacteriaceae</taxon>
        <taxon>Halobacterium</taxon>
    </lineage>
</organism>
<dbReference type="Pfam" id="PF25903">
    <property type="entry name" value="DUF7961_C"/>
    <property type="match status" value="1"/>
</dbReference>
<dbReference type="EMBL" id="VRYN01000016">
    <property type="protein sequence ID" value="TYO73831.1"/>
    <property type="molecule type" value="Genomic_DNA"/>
</dbReference>
<proteinExistence type="predicted"/>
<gene>
    <name evidence="2" type="ORF">APQ99_02369</name>
</gene>
<dbReference type="AlphaFoldDB" id="A0A663A5Q9"/>
<dbReference type="InterPro" id="IPR058993">
    <property type="entry name" value="DUF7961_C"/>
</dbReference>
<dbReference type="Proteomes" id="UP000323075">
    <property type="component" value="Unassembled WGS sequence"/>
</dbReference>
<name>A0A663A5Q9_HALS9</name>
<feature type="domain" description="DUF7961" evidence="1">
    <location>
        <begin position="3"/>
        <end position="50"/>
    </location>
</feature>
<evidence type="ECO:0000313" key="2">
    <source>
        <dbReference type="EMBL" id="TYO73831.1"/>
    </source>
</evidence>
<evidence type="ECO:0000259" key="1">
    <source>
        <dbReference type="Pfam" id="PF25903"/>
    </source>
</evidence>
<protein>
    <recommendedName>
        <fullName evidence="1">DUF7961 domain-containing protein</fullName>
    </recommendedName>
</protein>
<reference evidence="2 3" key="1">
    <citation type="submission" date="2019-07" db="EMBL/GenBank/DDBJ databases">
        <title>Genomic Encyclopedia of Archaeal and Bacterial Type Strains, Phase II (KMG-II): from individual species to whole genera.</title>
        <authorList>
            <person name="Goeker M."/>
        </authorList>
    </citation>
    <scope>NUCLEOTIDE SEQUENCE [LARGE SCALE GENOMIC DNA]</scope>
    <source>
        <strain evidence="2 3">DSM 3754</strain>
    </source>
</reference>
<accession>A0A663A5Q9</accession>